<dbReference type="GO" id="GO:0016020">
    <property type="term" value="C:membrane"/>
    <property type="evidence" value="ECO:0007669"/>
    <property type="project" value="InterPro"/>
</dbReference>
<keyword evidence="3" id="KW-0597">Phosphoprotein</keyword>
<evidence type="ECO:0000259" key="9">
    <source>
        <dbReference type="Pfam" id="PF07730"/>
    </source>
</evidence>
<evidence type="ECO:0000256" key="4">
    <source>
        <dbReference type="ARBA" id="ARBA00022679"/>
    </source>
</evidence>
<dbReference type="Proteomes" id="UP000470470">
    <property type="component" value="Unassembled WGS sequence"/>
</dbReference>
<dbReference type="InterPro" id="IPR055558">
    <property type="entry name" value="DUF7134"/>
</dbReference>
<sequence>MSTREPRRWPRWLDPALAGSVGVVGVAELAGRDAPVGHYVTATVMAAALAWRRTAPVAVFAVVIGTLFVQQALRFESDSFSVPLTLFPAAYTLGAHAPLWRSAVSFGVGMLVLAVGTLLEGLPLSEAVFPAIVCTALWGAGAGLRGRIEAAVAADLRARTAEELRDTAAAAAVADERARIARELHDVVAHAVTVMVMQSGALRRMLPAEATREVGLAGTVERTGRDALVELRRMLGLLREVDGEPAPLAPHPGLARLDELVERTAAAGIPVRLTIEQPCRELPPAVDLCVYRVVQESLTNVIKHAGVAHARVEVRFPPGAVELAVVDDGHGDRAASPGGNGLLGMGERVAVFGGQLQAGPCFEGGFAVRARLPVEPR</sequence>
<evidence type="ECO:0000256" key="6">
    <source>
        <dbReference type="ARBA" id="ARBA00022777"/>
    </source>
</evidence>
<dbReference type="EMBL" id="JAAGWK010000002">
    <property type="protein sequence ID" value="NEL52493.1"/>
    <property type="molecule type" value="Genomic_DNA"/>
</dbReference>
<dbReference type="EC" id="2.7.13.3" evidence="2"/>
<reference evidence="11 12" key="1">
    <citation type="submission" date="2020-02" db="EMBL/GenBank/DDBJ databases">
        <title>The whole genome sequence of CPCC 205119.</title>
        <authorList>
            <person name="Jiang Z."/>
        </authorList>
    </citation>
    <scope>NUCLEOTIDE SEQUENCE [LARGE SCALE GENOMIC DNA]</scope>
    <source>
        <strain evidence="11 12">CPCC 205119</strain>
    </source>
</reference>
<evidence type="ECO:0000256" key="8">
    <source>
        <dbReference type="ARBA" id="ARBA00023012"/>
    </source>
</evidence>
<evidence type="ECO:0000313" key="12">
    <source>
        <dbReference type="Proteomes" id="UP000470470"/>
    </source>
</evidence>
<evidence type="ECO:0000256" key="7">
    <source>
        <dbReference type="ARBA" id="ARBA00022840"/>
    </source>
</evidence>
<comment type="catalytic activity">
    <reaction evidence="1">
        <text>ATP + protein L-histidine = ADP + protein N-phospho-L-histidine.</text>
        <dbReference type="EC" id="2.7.13.3"/>
    </reaction>
</comment>
<evidence type="ECO:0000256" key="5">
    <source>
        <dbReference type="ARBA" id="ARBA00022741"/>
    </source>
</evidence>
<dbReference type="Gene3D" id="1.20.5.1930">
    <property type="match status" value="1"/>
</dbReference>
<dbReference type="RefSeq" id="WP_152731330.1">
    <property type="nucleotide sequence ID" value="NZ_JAABOZ010000009.1"/>
</dbReference>
<evidence type="ECO:0000256" key="3">
    <source>
        <dbReference type="ARBA" id="ARBA00022553"/>
    </source>
</evidence>
<accession>A0A7K3WAE5</accession>
<dbReference type="InterPro" id="IPR011712">
    <property type="entry name" value="Sig_transdc_His_kin_sub3_dim/P"/>
</dbReference>
<evidence type="ECO:0000259" key="10">
    <source>
        <dbReference type="Pfam" id="PF23539"/>
    </source>
</evidence>
<dbReference type="PANTHER" id="PTHR24421">
    <property type="entry name" value="NITRATE/NITRITE SENSOR PROTEIN NARX-RELATED"/>
    <property type="match status" value="1"/>
</dbReference>
<dbReference type="GO" id="GO:0005524">
    <property type="term" value="F:ATP binding"/>
    <property type="evidence" value="ECO:0007669"/>
    <property type="project" value="UniProtKB-KW"/>
</dbReference>
<keyword evidence="7" id="KW-0067">ATP-binding</keyword>
<keyword evidence="5" id="KW-0547">Nucleotide-binding</keyword>
<evidence type="ECO:0000256" key="1">
    <source>
        <dbReference type="ARBA" id="ARBA00000085"/>
    </source>
</evidence>
<protein>
    <recommendedName>
        <fullName evidence="2">histidine kinase</fullName>
        <ecNumber evidence="2">2.7.13.3</ecNumber>
    </recommendedName>
</protein>
<evidence type="ECO:0000313" key="11">
    <source>
        <dbReference type="EMBL" id="NEL52493.1"/>
    </source>
</evidence>
<dbReference type="SUPFAM" id="SSF55874">
    <property type="entry name" value="ATPase domain of HSP90 chaperone/DNA topoisomerase II/histidine kinase"/>
    <property type="match status" value="1"/>
</dbReference>
<keyword evidence="6" id="KW-0418">Kinase</keyword>
<dbReference type="Pfam" id="PF07730">
    <property type="entry name" value="HisKA_3"/>
    <property type="match status" value="1"/>
</dbReference>
<comment type="caution">
    <text evidence="11">The sequence shown here is derived from an EMBL/GenBank/DDBJ whole genome shotgun (WGS) entry which is preliminary data.</text>
</comment>
<keyword evidence="8" id="KW-0902">Two-component regulatory system</keyword>
<dbReference type="GO" id="GO:0046983">
    <property type="term" value="F:protein dimerization activity"/>
    <property type="evidence" value="ECO:0007669"/>
    <property type="project" value="InterPro"/>
</dbReference>
<dbReference type="CDD" id="cd16917">
    <property type="entry name" value="HATPase_UhpB-NarQ-NarX-like"/>
    <property type="match status" value="1"/>
</dbReference>
<dbReference type="PANTHER" id="PTHR24421:SF10">
    <property type="entry name" value="NITRATE_NITRITE SENSOR PROTEIN NARQ"/>
    <property type="match status" value="1"/>
</dbReference>
<dbReference type="Pfam" id="PF23539">
    <property type="entry name" value="DUF7134"/>
    <property type="match status" value="1"/>
</dbReference>
<dbReference type="GO" id="GO:0000155">
    <property type="term" value="F:phosphorelay sensor kinase activity"/>
    <property type="evidence" value="ECO:0007669"/>
    <property type="project" value="InterPro"/>
</dbReference>
<feature type="domain" description="DUF7134" evidence="10">
    <location>
        <begin position="7"/>
        <end position="119"/>
    </location>
</feature>
<dbReference type="AlphaFoldDB" id="A0A7K3WAE5"/>
<proteinExistence type="predicted"/>
<feature type="domain" description="Signal transduction histidine kinase subgroup 3 dimerisation and phosphoacceptor" evidence="9">
    <location>
        <begin position="176"/>
        <end position="241"/>
    </location>
</feature>
<name>A0A7K3WAE5_9ACTN</name>
<keyword evidence="4" id="KW-0808">Transferase</keyword>
<dbReference type="InterPro" id="IPR050482">
    <property type="entry name" value="Sensor_HK_TwoCompSys"/>
</dbReference>
<evidence type="ECO:0000256" key="2">
    <source>
        <dbReference type="ARBA" id="ARBA00012438"/>
    </source>
</evidence>
<keyword evidence="12" id="KW-1185">Reference proteome</keyword>
<organism evidence="11 12">
    <name type="scientific">Goekera deserti</name>
    <dbReference type="NCBI Taxonomy" id="2497753"/>
    <lineage>
        <taxon>Bacteria</taxon>
        <taxon>Bacillati</taxon>
        <taxon>Actinomycetota</taxon>
        <taxon>Actinomycetes</taxon>
        <taxon>Geodermatophilales</taxon>
        <taxon>Geodermatophilaceae</taxon>
        <taxon>Goekera</taxon>
    </lineage>
</organism>
<dbReference type="Gene3D" id="3.30.565.10">
    <property type="entry name" value="Histidine kinase-like ATPase, C-terminal domain"/>
    <property type="match status" value="1"/>
</dbReference>
<dbReference type="InterPro" id="IPR036890">
    <property type="entry name" value="HATPase_C_sf"/>
</dbReference>
<gene>
    <name evidence="11" type="ORF">G1H19_00480</name>
</gene>